<dbReference type="InterPro" id="IPR036291">
    <property type="entry name" value="NAD(P)-bd_dom_sf"/>
</dbReference>
<reference evidence="4 5" key="1">
    <citation type="submission" date="2022-01" db="EMBL/GenBank/DDBJ databases">
        <authorList>
            <person name="Huang Y."/>
        </authorList>
    </citation>
    <scope>NUCLEOTIDE SEQUENCE [LARGE SCALE GENOMIC DNA]</scope>
    <source>
        <strain evidence="4 5">HY366</strain>
    </source>
</reference>
<dbReference type="PANTHER" id="PTHR24321">
    <property type="entry name" value="DEHYDROGENASES, SHORT CHAIN"/>
    <property type="match status" value="1"/>
</dbReference>
<proteinExistence type="inferred from homology"/>
<dbReference type="PROSITE" id="PS00061">
    <property type="entry name" value="ADH_SHORT"/>
    <property type="match status" value="1"/>
</dbReference>
<dbReference type="Gene3D" id="3.40.50.720">
    <property type="entry name" value="NAD(P)-binding Rossmann-like Domain"/>
    <property type="match status" value="1"/>
</dbReference>
<comment type="caution">
    <text evidence="4">The sequence shown here is derived from an EMBL/GenBank/DDBJ whole genome shotgun (WGS) entry which is preliminary data.</text>
</comment>
<evidence type="ECO:0000256" key="2">
    <source>
        <dbReference type="ARBA" id="ARBA00023002"/>
    </source>
</evidence>
<dbReference type="InterPro" id="IPR002347">
    <property type="entry name" value="SDR_fam"/>
</dbReference>
<dbReference type="RefSeq" id="WP_236999083.1">
    <property type="nucleotide sequence ID" value="NZ_JAKKOR010000011.1"/>
</dbReference>
<dbReference type="CDD" id="cd05233">
    <property type="entry name" value="SDR_c"/>
    <property type="match status" value="1"/>
</dbReference>
<organism evidence="4 5">
    <name type="scientific">Gordonia liuliyuniae</name>
    <dbReference type="NCBI Taxonomy" id="2911517"/>
    <lineage>
        <taxon>Bacteria</taxon>
        <taxon>Bacillati</taxon>
        <taxon>Actinomycetota</taxon>
        <taxon>Actinomycetes</taxon>
        <taxon>Mycobacteriales</taxon>
        <taxon>Gordoniaceae</taxon>
        <taxon>Gordonia</taxon>
    </lineage>
</organism>
<comment type="similarity">
    <text evidence="1">Belongs to the short-chain dehydrogenases/reductases (SDR) family.</text>
</comment>
<evidence type="ECO:0000256" key="1">
    <source>
        <dbReference type="ARBA" id="ARBA00006484"/>
    </source>
</evidence>
<evidence type="ECO:0000256" key="3">
    <source>
        <dbReference type="ARBA" id="ARBA00023027"/>
    </source>
</evidence>
<keyword evidence="2" id="KW-0560">Oxidoreductase</keyword>
<dbReference type="InterPro" id="IPR023985">
    <property type="entry name" value="SDR_subfam_1"/>
</dbReference>
<dbReference type="NCBIfam" id="TIGR03971">
    <property type="entry name" value="SDR_subfam_1"/>
    <property type="match status" value="1"/>
</dbReference>
<dbReference type="EMBL" id="JAKKOR010000011">
    <property type="protein sequence ID" value="MCF8589861.1"/>
    <property type="molecule type" value="Genomic_DNA"/>
</dbReference>
<evidence type="ECO:0000313" key="5">
    <source>
        <dbReference type="Proteomes" id="UP001200110"/>
    </source>
</evidence>
<accession>A0ABS9IWB9</accession>
<evidence type="ECO:0000313" key="4">
    <source>
        <dbReference type="EMBL" id="MCF8589861.1"/>
    </source>
</evidence>
<dbReference type="PANTHER" id="PTHR24321:SF8">
    <property type="entry name" value="ESTRADIOL 17-BETA-DEHYDROGENASE 8-RELATED"/>
    <property type="match status" value="1"/>
</dbReference>
<sequence>MADFDGKVVAISGAARGQGRSHAVRFAKEGARLVLFDICGQMSEVPYAMATKNDLDETVRLVQEAGAEVVSGVADARTYDEVAAVMQSGIDAFGSPDVVVANAGIWSEAGALWEMTPKDFRAVVDVDLIGAWHTFRAALPTMVDAGKGGSIIATISAAGLKPLQNIGNYVAAKHGLVGLVKTAALELAPHGIRANCVSPGNTNTPIFRNDAMKRLFVPDQDEPSDDVFLSRAAGMVPLGVPYMEPGDITEAVLWLASDHARYVTGTNISVDGGSAIS</sequence>
<keyword evidence="3" id="KW-0520">NAD</keyword>
<dbReference type="NCBIfam" id="NF009467">
    <property type="entry name" value="PRK12826.1-3"/>
    <property type="match status" value="1"/>
</dbReference>
<protein>
    <submittedName>
        <fullName evidence="4">Mycofactocin-coupled SDR family oxidoreductase</fullName>
    </submittedName>
</protein>
<dbReference type="PRINTS" id="PR00081">
    <property type="entry name" value="GDHRDH"/>
</dbReference>
<name>A0ABS9IWB9_9ACTN</name>
<gene>
    <name evidence="4" type="ORF">L5G33_15495</name>
</gene>
<dbReference type="Proteomes" id="UP001200110">
    <property type="component" value="Unassembled WGS sequence"/>
</dbReference>
<keyword evidence="5" id="KW-1185">Reference proteome</keyword>
<dbReference type="SUPFAM" id="SSF51735">
    <property type="entry name" value="NAD(P)-binding Rossmann-fold domains"/>
    <property type="match status" value="1"/>
</dbReference>
<dbReference type="Pfam" id="PF13561">
    <property type="entry name" value="adh_short_C2"/>
    <property type="match status" value="1"/>
</dbReference>
<dbReference type="InterPro" id="IPR020904">
    <property type="entry name" value="Sc_DH/Rdtase_CS"/>
</dbReference>